<keyword evidence="4" id="KW-1185">Reference proteome</keyword>
<protein>
    <recommendedName>
        <fullName evidence="2">Fibronectin type-III domain-containing protein</fullName>
    </recommendedName>
</protein>
<dbReference type="AlphaFoldDB" id="A0A363NTY3"/>
<reference evidence="3 4" key="1">
    <citation type="submission" date="2018-04" db="EMBL/GenBank/DDBJ databases">
        <title>Sphingobacterium sp. M46 Genome.</title>
        <authorList>
            <person name="Cheng J."/>
            <person name="Li Y."/>
        </authorList>
    </citation>
    <scope>NUCLEOTIDE SEQUENCE [LARGE SCALE GENOMIC DNA]</scope>
    <source>
        <strain evidence="3 4">M46</strain>
    </source>
</reference>
<keyword evidence="1" id="KW-0732">Signal</keyword>
<accession>A0A363NTY3</accession>
<evidence type="ECO:0000259" key="2">
    <source>
        <dbReference type="PROSITE" id="PS50853"/>
    </source>
</evidence>
<feature type="domain" description="Fibronectin type-III" evidence="2">
    <location>
        <begin position="585"/>
        <end position="672"/>
    </location>
</feature>
<dbReference type="Proteomes" id="UP000250831">
    <property type="component" value="Unassembled WGS sequence"/>
</dbReference>
<name>A0A363NTY3_9SPHI</name>
<comment type="caution">
    <text evidence="3">The sequence shown here is derived from an EMBL/GenBank/DDBJ whole genome shotgun (WGS) entry which is preliminary data.</text>
</comment>
<dbReference type="SUPFAM" id="SSF49265">
    <property type="entry name" value="Fibronectin type III"/>
    <property type="match status" value="1"/>
</dbReference>
<evidence type="ECO:0000313" key="4">
    <source>
        <dbReference type="Proteomes" id="UP000250831"/>
    </source>
</evidence>
<feature type="signal peptide" evidence="1">
    <location>
        <begin position="1"/>
        <end position="35"/>
    </location>
</feature>
<dbReference type="EMBL" id="QCXX01000003">
    <property type="protein sequence ID" value="PUV24210.1"/>
    <property type="molecule type" value="Genomic_DNA"/>
</dbReference>
<dbReference type="InterPro" id="IPR013783">
    <property type="entry name" value="Ig-like_fold"/>
</dbReference>
<evidence type="ECO:0000313" key="3">
    <source>
        <dbReference type="EMBL" id="PUV24210.1"/>
    </source>
</evidence>
<gene>
    <name evidence="3" type="ORF">DCO56_12685</name>
</gene>
<dbReference type="InterPro" id="IPR036116">
    <property type="entry name" value="FN3_sf"/>
</dbReference>
<dbReference type="Gene3D" id="2.60.40.10">
    <property type="entry name" value="Immunoglobulins"/>
    <property type="match status" value="4"/>
</dbReference>
<feature type="chain" id="PRO_5016834744" description="Fibronectin type-III domain-containing protein" evidence="1">
    <location>
        <begin position="36"/>
        <end position="672"/>
    </location>
</feature>
<proteinExistence type="predicted"/>
<dbReference type="InterPro" id="IPR003961">
    <property type="entry name" value="FN3_dom"/>
</dbReference>
<dbReference type="PROSITE" id="PS50853">
    <property type="entry name" value="FN3"/>
    <property type="match status" value="1"/>
</dbReference>
<evidence type="ECO:0000256" key="1">
    <source>
        <dbReference type="SAM" id="SignalP"/>
    </source>
</evidence>
<organism evidence="3 4">
    <name type="scientific">Sphingobacterium athyrii</name>
    <dbReference type="NCBI Taxonomy" id="2152717"/>
    <lineage>
        <taxon>Bacteria</taxon>
        <taxon>Pseudomonadati</taxon>
        <taxon>Bacteroidota</taxon>
        <taxon>Sphingobacteriia</taxon>
        <taxon>Sphingobacteriales</taxon>
        <taxon>Sphingobacteriaceae</taxon>
        <taxon>Sphingobacterium</taxon>
    </lineage>
</organism>
<sequence length="672" mass="76108">MDLVAKILTLIINKRIMKHTAWILWLLLVCSSSYAQQAKVAMTGTPKGIYIDVNDLEMAKQGYLVLRKGAGDKEFLPIQHISALQSLETVRQRIKDLLFIFPESGNLSDSLSQGLWQAWEDPLKQQQYLTLQIPQIRIGFGLGLMDTTAVLGQNYSYKIIATDGSEYNATMTYNLPKVDFAAIKSIEVDPGEAYPILRFQSAITQAAPLFEIYRRVRGSGSDFRPVYSTRGLSGNSQNDSVIYYLQDTTALQSVRYEYYLIGKDLFGNQGTSSDTVTLQVGGFRNINRGFNVRTAAIDGGIKIYWEPLEQRYALQNILLYRSDNYDTNYRLLATVPVTDTLYVDQSVRAGKNYYYQLLMQGESAISFPTARVSGIATGIVNILPPTQVHAYMKGNLPTLEWQHVDSLNVAGFYIYRSFDANGELRQVSNFIPYQTKEQFYHYQDSSATIGDVISYYAIAAVSHTQSLSPLSEVVKLSIPKGQQVEIASPKQLRYLWMDKEKVSITWYDMDKIVNGVNYYNVYRKSKDEPAFPTSVFAKVETNEFVDTLRRAGVYDYAVQVVIDSTKTSALSSPIQVERILEKPLAPLKVRLYAVDDTRLLIQWDHSATAMKAYNIYRSSGKADPQLLKTILGDQFEYVDTELIKGNSYYYFVTSIDTNSIESDRSQEVFYSE</sequence>